<dbReference type="EC" id="2.5.1.74" evidence="8 9"/>
<dbReference type="STRING" id="493.BWD07_05465"/>
<gene>
    <name evidence="8 10" type="primary">menA</name>
    <name evidence="10" type="ORF">NCTC10296_00123</name>
</gene>
<name>A0A1X3CY90_9NEIS</name>
<dbReference type="GO" id="GO:0009234">
    <property type="term" value="P:menaquinone biosynthetic process"/>
    <property type="evidence" value="ECO:0007669"/>
    <property type="project" value="UniProtKB-UniRule"/>
</dbReference>
<sequence length="305" mass="32453">MKNTASLCDWLAALRIRTLPLAAASVLCGALLAKLDQRHDGSVTLLCCLTAVALQAFSNLANDYGDACHGVDKADKQPPRMVASGRITQQAMRRALLFAAGMCCVSGMALLAQALPAIGRHGFGMWLLWLGLGAAAVAAAFGYTAGSKPYGYAGWGDLAVLVFFGWLGVLGSEYLQTGALQGWSLLPATALGLWCSMVLNLNNMRDMDDDLAAGKMTVAARLGPAGAKRYHAVMCGTAFVLWLVWLAHVFDGTAYACLNIMLALLSGIHLYQVFQTGIKALDRLLPKWSISVLVWVACLWLAAAD</sequence>
<reference evidence="10 11" key="1">
    <citation type="submission" date="2018-12" db="EMBL/GenBank/DDBJ databases">
        <authorList>
            <consortium name="Pathogen Informatics"/>
        </authorList>
    </citation>
    <scope>NUCLEOTIDE SEQUENCE [LARGE SCALE GENOMIC DNA]</scope>
    <source>
        <strain evidence="10 11">NCTC10296</strain>
    </source>
</reference>
<dbReference type="GO" id="GO:0005886">
    <property type="term" value="C:plasma membrane"/>
    <property type="evidence" value="ECO:0007669"/>
    <property type="project" value="UniProtKB-SubCell"/>
</dbReference>
<comment type="subcellular location">
    <subcellularLocation>
        <location evidence="8">Cell membrane</location>
        <topology evidence="8">Multi-pass membrane protein</topology>
    </subcellularLocation>
    <subcellularLocation>
        <location evidence="1">Membrane</location>
        <topology evidence="1">Multi-pass membrane protein</topology>
    </subcellularLocation>
</comment>
<evidence type="ECO:0000256" key="8">
    <source>
        <dbReference type="HAMAP-Rule" id="MF_01937"/>
    </source>
</evidence>
<dbReference type="RefSeq" id="WP_085416370.1">
    <property type="nucleotide sequence ID" value="NZ_CAUJPY010000016.1"/>
</dbReference>
<keyword evidence="2 8" id="KW-0474">Menaquinone biosynthesis</keyword>
<keyword evidence="5 8" id="KW-0812">Transmembrane</keyword>
<dbReference type="GO" id="GO:0042371">
    <property type="term" value="P:vitamin K biosynthetic process"/>
    <property type="evidence" value="ECO:0007669"/>
    <property type="project" value="TreeGrafter"/>
</dbReference>
<evidence type="ECO:0000313" key="10">
    <source>
        <dbReference type="EMBL" id="VEE99011.1"/>
    </source>
</evidence>
<dbReference type="UniPathway" id="UPA00079">
    <property type="reaction ID" value="UER00168"/>
</dbReference>
<feature type="transmembrane region" description="Helical" evidence="8">
    <location>
        <begin position="230"/>
        <end position="247"/>
    </location>
</feature>
<proteinExistence type="inferred from homology"/>
<dbReference type="OrthoDB" id="9767568at2"/>
<evidence type="ECO:0000256" key="4">
    <source>
        <dbReference type="ARBA" id="ARBA00022679"/>
    </source>
</evidence>
<evidence type="ECO:0000256" key="2">
    <source>
        <dbReference type="ARBA" id="ARBA00022428"/>
    </source>
</evidence>
<dbReference type="NCBIfam" id="TIGR00751">
    <property type="entry name" value="menA"/>
    <property type="match status" value="1"/>
</dbReference>
<evidence type="ECO:0000256" key="6">
    <source>
        <dbReference type="ARBA" id="ARBA00022989"/>
    </source>
</evidence>
<dbReference type="Proteomes" id="UP000279284">
    <property type="component" value="Chromosome"/>
</dbReference>
<keyword evidence="4 8" id="KW-0808">Transferase</keyword>
<dbReference type="AlphaFoldDB" id="A0A1X3CY90"/>
<dbReference type="PIRSF" id="PIRSF005355">
    <property type="entry name" value="UBIAD1"/>
    <property type="match status" value="1"/>
</dbReference>
<feature type="transmembrane region" description="Helical" evidence="8">
    <location>
        <begin position="95"/>
        <end position="117"/>
    </location>
</feature>
<keyword evidence="7 8" id="KW-0472">Membrane</keyword>
<evidence type="ECO:0000256" key="1">
    <source>
        <dbReference type="ARBA" id="ARBA00004141"/>
    </source>
</evidence>
<evidence type="ECO:0000256" key="7">
    <source>
        <dbReference type="ARBA" id="ARBA00023136"/>
    </source>
</evidence>
<dbReference type="CDD" id="cd13962">
    <property type="entry name" value="PT_UbiA_UBIAD1"/>
    <property type="match status" value="1"/>
</dbReference>
<feature type="transmembrane region" description="Helical" evidence="8">
    <location>
        <begin position="150"/>
        <end position="170"/>
    </location>
</feature>
<feature type="transmembrane region" description="Helical" evidence="8">
    <location>
        <begin position="182"/>
        <end position="201"/>
    </location>
</feature>
<keyword evidence="3 8" id="KW-1003">Cell membrane</keyword>
<dbReference type="KEGG" id="nci:NCTC10296_00123"/>
<dbReference type="GO" id="GO:0046428">
    <property type="term" value="F:1,4-dihydroxy-2-naphthoate polyprenyltransferase activity"/>
    <property type="evidence" value="ECO:0007669"/>
    <property type="project" value="UniProtKB-UniRule"/>
</dbReference>
<dbReference type="InterPro" id="IPR000537">
    <property type="entry name" value="UbiA_prenyltransferase"/>
</dbReference>
<dbReference type="EMBL" id="LR134313">
    <property type="protein sequence ID" value="VEE99011.1"/>
    <property type="molecule type" value="Genomic_DNA"/>
</dbReference>
<dbReference type="Pfam" id="PF01040">
    <property type="entry name" value="UbiA"/>
    <property type="match status" value="1"/>
</dbReference>
<feature type="transmembrane region" description="Helical" evidence="8">
    <location>
        <begin position="284"/>
        <end position="303"/>
    </location>
</feature>
<dbReference type="PANTHER" id="PTHR13929:SF0">
    <property type="entry name" value="UBIA PRENYLTRANSFERASE DOMAIN-CONTAINING PROTEIN 1"/>
    <property type="match status" value="1"/>
</dbReference>
<dbReference type="PANTHER" id="PTHR13929">
    <property type="entry name" value="1,4-DIHYDROXY-2-NAPHTHOATE OCTAPRENYLTRANSFERASE"/>
    <property type="match status" value="1"/>
</dbReference>
<dbReference type="HAMAP" id="MF_01937">
    <property type="entry name" value="MenA_1"/>
    <property type="match status" value="1"/>
</dbReference>
<keyword evidence="11" id="KW-1185">Reference proteome</keyword>
<keyword evidence="6 8" id="KW-1133">Transmembrane helix</keyword>
<comment type="pathway">
    <text evidence="8">Quinol/quinone metabolism; menaquinone biosynthesis; menaquinol from 1,4-dihydroxy-2-naphthoate: step 1/2.</text>
</comment>
<comment type="catalytic activity">
    <reaction evidence="8">
        <text>an all-trans-polyprenyl diphosphate + 1,4-dihydroxy-2-naphthoate + H(+) = a 2-demethylmenaquinol + CO2 + diphosphate</text>
        <dbReference type="Rhea" id="RHEA:26478"/>
        <dbReference type="Rhea" id="RHEA-COMP:9563"/>
        <dbReference type="Rhea" id="RHEA-COMP:9564"/>
        <dbReference type="ChEBI" id="CHEBI:11173"/>
        <dbReference type="ChEBI" id="CHEBI:15378"/>
        <dbReference type="ChEBI" id="CHEBI:16526"/>
        <dbReference type="ChEBI" id="CHEBI:33019"/>
        <dbReference type="ChEBI" id="CHEBI:55437"/>
        <dbReference type="ChEBI" id="CHEBI:58914"/>
        <dbReference type="EC" id="2.5.1.74"/>
    </reaction>
</comment>
<evidence type="ECO:0000256" key="3">
    <source>
        <dbReference type="ARBA" id="ARBA00022475"/>
    </source>
</evidence>
<feature type="transmembrane region" description="Helical" evidence="8">
    <location>
        <begin position="253"/>
        <end position="272"/>
    </location>
</feature>
<protein>
    <recommendedName>
        <fullName evidence="8 9">1,4-dihydroxy-2-naphthoate octaprenyltransferase</fullName>
        <shortName evidence="8">DHNA-octaprenyltransferase</shortName>
        <ecNumber evidence="8 9">2.5.1.74</ecNumber>
    </recommendedName>
</protein>
<accession>A0A1X3CY90</accession>
<evidence type="ECO:0000256" key="9">
    <source>
        <dbReference type="NCBIfam" id="TIGR00751"/>
    </source>
</evidence>
<evidence type="ECO:0000313" key="11">
    <source>
        <dbReference type="Proteomes" id="UP000279284"/>
    </source>
</evidence>
<comment type="similarity">
    <text evidence="8">Belongs to the MenA family. Type 1 subfamily.</text>
</comment>
<feature type="transmembrane region" description="Helical" evidence="8">
    <location>
        <begin position="123"/>
        <end position="143"/>
    </location>
</feature>
<comment type="function">
    <text evidence="8">Conversion of 1,4-dihydroxy-2-naphthoate (DHNA) to demethylmenaquinone (DMK).</text>
</comment>
<organism evidence="10 11">
    <name type="scientific">Neisseria canis</name>
    <dbReference type="NCBI Taxonomy" id="493"/>
    <lineage>
        <taxon>Bacteria</taxon>
        <taxon>Pseudomonadati</taxon>
        <taxon>Pseudomonadota</taxon>
        <taxon>Betaproteobacteria</taxon>
        <taxon>Neisseriales</taxon>
        <taxon>Neisseriaceae</taxon>
        <taxon>Neisseria</taxon>
    </lineage>
</organism>
<dbReference type="InterPro" id="IPR026046">
    <property type="entry name" value="UBIAD1"/>
</dbReference>
<evidence type="ECO:0000256" key="5">
    <source>
        <dbReference type="ARBA" id="ARBA00022692"/>
    </source>
</evidence>
<dbReference type="InterPro" id="IPR004657">
    <property type="entry name" value="MenA"/>
</dbReference>